<comment type="caution">
    <text evidence="1">The sequence shown here is derived from an EMBL/GenBank/DDBJ whole genome shotgun (WGS) entry which is preliminary data.</text>
</comment>
<name>A0ABR8PV91_9CLOT</name>
<sequence>MKRAEYLSKIKDDDINLERLNIVIGRKTNIPYSKGCYEENDIWYFYDVNERQDLVITKTGTEDEIFSYLYLITKALLKQYNR</sequence>
<dbReference type="EMBL" id="JACSRA010000018">
    <property type="protein sequence ID" value="MBD7912078.1"/>
    <property type="molecule type" value="Genomic_DNA"/>
</dbReference>
<dbReference type="Proteomes" id="UP000627781">
    <property type="component" value="Unassembled WGS sequence"/>
</dbReference>
<dbReference type="RefSeq" id="WP_191768988.1">
    <property type="nucleotide sequence ID" value="NZ_JACSRA010000018.1"/>
</dbReference>
<evidence type="ECO:0000313" key="2">
    <source>
        <dbReference type="Proteomes" id="UP000627781"/>
    </source>
</evidence>
<proteinExistence type="predicted"/>
<gene>
    <name evidence="1" type="ORF">H9661_11980</name>
</gene>
<protein>
    <submittedName>
        <fullName evidence="1">Uncharacterized protein</fullName>
    </submittedName>
</protein>
<keyword evidence="2" id="KW-1185">Reference proteome</keyword>
<accession>A0ABR8PV91</accession>
<organism evidence="1 2">
    <name type="scientific">Clostridium cibarium</name>
    <dbReference type="NCBI Taxonomy" id="2762247"/>
    <lineage>
        <taxon>Bacteria</taxon>
        <taxon>Bacillati</taxon>
        <taxon>Bacillota</taxon>
        <taxon>Clostridia</taxon>
        <taxon>Eubacteriales</taxon>
        <taxon>Clostridiaceae</taxon>
        <taxon>Clostridium</taxon>
    </lineage>
</organism>
<reference evidence="1 2" key="1">
    <citation type="submission" date="2020-08" db="EMBL/GenBank/DDBJ databases">
        <title>A Genomic Blueprint of the Chicken Gut Microbiome.</title>
        <authorList>
            <person name="Gilroy R."/>
            <person name="Ravi A."/>
            <person name="Getino M."/>
            <person name="Pursley I."/>
            <person name="Horton D.L."/>
            <person name="Alikhan N.-F."/>
            <person name="Baker D."/>
            <person name="Gharbi K."/>
            <person name="Hall N."/>
            <person name="Watson M."/>
            <person name="Adriaenssens E.M."/>
            <person name="Foster-Nyarko E."/>
            <person name="Jarju S."/>
            <person name="Secka A."/>
            <person name="Antonio M."/>
            <person name="Oren A."/>
            <person name="Chaudhuri R."/>
            <person name="La Ragione R.M."/>
            <person name="Hildebrand F."/>
            <person name="Pallen M.J."/>
        </authorList>
    </citation>
    <scope>NUCLEOTIDE SEQUENCE [LARGE SCALE GENOMIC DNA]</scope>
    <source>
        <strain evidence="1 2">Sa3CVN1</strain>
    </source>
</reference>
<evidence type="ECO:0000313" key="1">
    <source>
        <dbReference type="EMBL" id="MBD7912078.1"/>
    </source>
</evidence>